<proteinExistence type="predicted"/>
<name>A0AA85B5S8_9TREM</name>
<evidence type="ECO:0000313" key="1">
    <source>
        <dbReference type="Proteomes" id="UP000050791"/>
    </source>
</evidence>
<evidence type="ECO:0000313" key="2">
    <source>
        <dbReference type="WBParaSite" id="SMTH1_32610.1"/>
    </source>
</evidence>
<dbReference type="AlphaFoldDB" id="A0AA85B5S8"/>
<dbReference type="Proteomes" id="UP000050791">
    <property type="component" value="Unassembled WGS sequence"/>
</dbReference>
<protein>
    <submittedName>
        <fullName evidence="2">Uncharacterized protein</fullName>
    </submittedName>
</protein>
<accession>A0AA85B5S8</accession>
<reference evidence="2" key="1">
    <citation type="submission" date="2023-11" db="UniProtKB">
        <authorList>
            <consortium name="WormBaseParasite"/>
        </authorList>
    </citation>
    <scope>IDENTIFICATION</scope>
</reference>
<organism evidence="1 2">
    <name type="scientific">Schistosoma mattheei</name>
    <dbReference type="NCBI Taxonomy" id="31246"/>
    <lineage>
        <taxon>Eukaryota</taxon>
        <taxon>Metazoa</taxon>
        <taxon>Spiralia</taxon>
        <taxon>Lophotrochozoa</taxon>
        <taxon>Platyhelminthes</taxon>
        <taxon>Trematoda</taxon>
        <taxon>Digenea</taxon>
        <taxon>Strigeidida</taxon>
        <taxon>Schistosomatoidea</taxon>
        <taxon>Schistosomatidae</taxon>
        <taxon>Schistosoma</taxon>
    </lineage>
</organism>
<dbReference type="WBParaSite" id="SMTH1_32610.1">
    <property type="protein sequence ID" value="SMTH1_32610.1"/>
    <property type="gene ID" value="SMTH1_32610"/>
</dbReference>
<sequence>MRIITISINWPFVLNEITTDNSRSDLEDGGCYGDPYKTDLHSNNNNTDKNGKDLYYVGVCYLKIADE</sequence>